<reference evidence="1" key="1">
    <citation type="submission" date="2025-08" db="UniProtKB">
        <authorList>
            <consortium name="RefSeq"/>
        </authorList>
    </citation>
    <scope>IDENTIFICATION</scope>
    <source>
        <tissue evidence="1">Whole insect</tissue>
    </source>
</reference>
<name>A0A6P7F037_DIAVI</name>
<evidence type="ECO:0000313" key="1">
    <source>
        <dbReference type="RefSeq" id="XP_028128222.1"/>
    </source>
</evidence>
<protein>
    <submittedName>
        <fullName evidence="1">Uncharacterized protein LOC114324561</fullName>
    </submittedName>
</protein>
<sequence length="242" mass="26999">MEDSDLRQWYLLLSVDDGQSSTLSHYVQQIQGGIQENLQAVVPEKPQGAGSGGGWGGTGSGSLRYLEDSVAARLHDHRRPLVVSFRRQKRAPMQDVIEVDADLAASRSSRGLSEICMARSSGSPNVIRRSDMKGFSYSPSAKLKNSFSFSSPLIMERLIIERSRSFAKDKQTPGNDLDGVLGSELRYRSETNNHPEVNQFGFDDRYRREVPKRSNCSFVEVHTLRPTHICPLSSKNKALEVQ</sequence>
<dbReference type="OrthoDB" id="5962705at2759"/>
<gene>
    <name evidence="1" type="primary">LOC114324561</name>
</gene>
<dbReference type="RefSeq" id="XP_028128222.1">
    <property type="nucleotide sequence ID" value="XM_028272421.1"/>
</dbReference>
<organism evidence="1">
    <name type="scientific">Diabrotica virgifera virgifera</name>
    <name type="common">western corn rootworm</name>
    <dbReference type="NCBI Taxonomy" id="50390"/>
    <lineage>
        <taxon>Eukaryota</taxon>
        <taxon>Metazoa</taxon>
        <taxon>Ecdysozoa</taxon>
        <taxon>Arthropoda</taxon>
        <taxon>Hexapoda</taxon>
        <taxon>Insecta</taxon>
        <taxon>Pterygota</taxon>
        <taxon>Neoptera</taxon>
        <taxon>Endopterygota</taxon>
        <taxon>Coleoptera</taxon>
        <taxon>Polyphaga</taxon>
        <taxon>Cucujiformia</taxon>
        <taxon>Chrysomeloidea</taxon>
        <taxon>Chrysomelidae</taxon>
        <taxon>Galerucinae</taxon>
        <taxon>Diabroticina</taxon>
        <taxon>Diabroticites</taxon>
        <taxon>Diabrotica</taxon>
    </lineage>
</organism>
<dbReference type="InParanoid" id="A0A6P7F037"/>
<accession>A0A6P7F037</accession>
<proteinExistence type="predicted"/>
<dbReference type="AlphaFoldDB" id="A0A6P7F037"/>